<keyword evidence="6 9" id="KW-0067">ATP-binding</keyword>
<dbReference type="EnsemblMetazoa" id="XM_019906738.1">
    <property type="protein sequence ID" value="XP_019762297.1"/>
    <property type="gene ID" value="LOC109539130"/>
</dbReference>
<dbReference type="InterPro" id="IPR023005">
    <property type="entry name" value="Nucleoside_diP_kinase_AS"/>
</dbReference>
<dbReference type="HAMAP" id="MF_00451">
    <property type="entry name" value="NDP_kinase"/>
    <property type="match status" value="1"/>
</dbReference>
<dbReference type="Proteomes" id="UP000019118">
    <property type="component" value="Unassembled WGS sequence"/>
</dbReference>
<keyword evidence="5 9" id="KW-0418">Kinase</keyword>
<feature type="binding site" evidence="7">
    <location>
        <position position="137"/>
    </location>
    <ligand>
        <name>ATP</name>
        <dbReference type="ChEBI" id="CHEBI:30616"/>
    </ligand>
</feature>
<dbReference type="GO" id="GO:0005524">
    <property type="term" value="F:ATP binding"/>
    <property type="evidence" value="ECO:0007669"/>
    <property type="project" value="UniProtKB-KW"/>
</dbReference>
<dbReference type="EMBL" id="KB740998">
    <property type="protein sequence ID" value="ENN75817.1"/>
    <property type="molecule type" value="Genomic_DNA"/>
</dbReference>
<dbReference type="OrthoDB" id="2162449at2759"/>
<feature type="domain" description="Nucleoside diphosphate kinase-like" evidence="10">
    <location>
        <begin position="36"/>
        <end position="173"/>
    </location>
</feature>
<dbReference type="AlphaFoldDB" id="N6UB03"/>
<dbReference type="PROSITE" id="PS00469">
    <property type="entry name" value="NDPK"/>
    <property type="match status" value="1"/>
</dbReference>
<evidence type="ECO:0000256" key="7">
    <source>
        <dbReference type="PROSITE-ProRule" id="PRU00706"/>
    </source>
</evidence>
<feature type="binding site" evidence="7">
    <location>
        <position position="44"/>
    </location>
    <ligand>
        <name>ATP</name>
        <dbReference type="ChEBI" id="CHEBI:30616"/>
    </ligand>
</feature>
<name>N6UB03_DENPD</name>
<dbReference type="InterPro" id="IPR036850">
    <property type="entry name" value="NDK-like_dom_sf"/>
</dbReference>
<reference evidence="13" key="2">
    <citation type="submission" date="2024-08" db="UniProtKB">
        <authorList>
            <consortium name="EnsemblMetazoa"/>
        </authorList>
    </citation>
    <scope>IDENTIFICATION</scope>
</reference>
<feature type="binding site" evidence="7">
    <location>
        <position position="126"/>
    </location>
    <ligand>
        <name>ATP</name>
        <dbReference type="ChEBI" id="CHEBI:30616"/>
    </ligand>
</feature>
<comment type="cofactor">
    <cofactor evidence="1">
        <name>Mg(2+)</name>
        <dbReference type="ChEBI" id="CHEBI:18420"/>
    </cofactor>
</comment>
<dbReference type="STRING" id="77166.N6UB03"/>
<evidence type="ECO:0000256" key="6">
    <source>
        <dbReference type="ARBA" id="ARBA00022840"/>
    </source>
</evidence>
<dbReference type="NCBIfam" id="NF001908">
    <property type="entry name" value="PRK00668.1"/>
    <property type="match status" value="1"/>
</dbReference>
<evidence type="ECO:0000259" key="10">
    <source>
        <dbReference type="SMART" id="SM00562"/>
    </source>
</evidence>
<accession>N6UB03</accession>
<dbReference type="EC" id="2.7.4.6" evidence="9"/>
<evidence type="ECO:0000256" key="9">
    <source>
        <dbReference type="RuleBase" id="RU004013"/>
    </source>
</evidence>
<dbReference type="PROSITE" id="PS51374">
    <property type="entry name" value="NDPK_LIKE"/>
    <property type="match status" value="1"/>
</dbReference>
<keyword evidence="14" id="KW-1185">Reference proteome</keyword>
<protein>
    <recommendedName>
        <fullName evidence="9">Nucleoside diphosphate kinase</fullName>
        <ecNumber evidence="9">2.7.4.6</ecNumber>
    </recommendedName>
</protein>
<dbReference type="GO" id="GO:0004550">
    <property type="term" value="F:nucleoside diphosphate kinase activity"/>
    <property type="evidence" value="ECO:0007669"/>
    <property type="project" value="UniProtKB-EC"/>
</dbReference>
<dbReference type="GO" id="GO:0006228">
    <property type="term" value="P:UTP biosynthetic process"/>
    <property type="evidence" value="ECO:0007669"/>
    <property type="project" value="InterPro"/>
</dbReference>
<dbReference type="EMBL" id="KB632355">
    <property type="protein sequence ID" value="ERL93384.1"/>
    <property type="molecule type" value="Genomic_DNA"/>
</dbReference>
<evidence type="ECO:0000256" key="5">
    <source>
        <dbReference type="ARBA" id="ARBA00022777"/>
    </source>
</evidence>
<dbReference type="PANTHER" id="PTHR11349">
    <property type="entry name" value="NUCLEOSIDE DIPHOSPHATE KINASE"/>
    <property type="match status" value="1"/>
</dbReference>
<proteinExistence type="inferred from homology"/>
<feature type="binding site" evidence="7">
    <location>
        <position position="92"/>
    </location>
    <ligand>
        <name>ATP</name>
        <dbReference type="ChEBI" id="CHEBI:30616"/>
    </ligand>
</feature>
<dbReference type="CDD" id="cd04413">
    <property type="entry name" value="NDPk_I"/>
    <property type="match status" value="1"/>
</dbReference>
<reference evidence="14 15" key="1">
    <citation type="journal article" date="2013" name="Genome Biol.">
        <title>Draft genome of the mountain pine beetle, Dendroctonus ponderosae Hopkins, a major forest pest.</title>
        <authorList>
            <person name="Keeling C.I."/>
            <person name="Yuen M.M."/>
            <person name="Liao N.Y."/>
            <person name="Docking T.R."/>
            <person name="Chan S.K."/>
            <person name="Taylor G.A."/>
            <person name="Palmquist D.L."/>
            <person name="Jackman S.D."/>
            <person name="Nguyen A."/>
            <person name="Li M."/>
            <person name="Henderson H."/>
            <person name="Janes J.K."/>
            <person name="Zhao Y."/>
            <person name="Pandoh P."/>
            <person name="Moore R."/>
            <person name="Sperling F.A."/>
            <person name="Huber D.P."/>
            <person name="Birol I."/>
            <person name="Jones S.J."/>
            <person name="Bohlmann J."/>
        </authorList>
    </citation>
    <scope>NUCLEOTIDE SEQUENCE</scope>
</reference>
<sequence>MVLKLSYVIQLGYKRNSMTGSCRNMIYRSFAMAANAERTFIMVKPDGVQRGLVGEILKRFEQKGFKLVALKFVWPSEELLKQHYADLAGRPFFPGLVKYMSSGPVVPMVWEGLNAVKTGRVLLGATNPADSAPGTIRGDLCVQVGRNIIHGSDAVESANKEIALWFNEKEVVSWQPAQQPWVYED</sequence>
<evidence type="ECO:0000256" key="2">
    <source>
        <dbReference type="ARBA" id="ARBA00008142"/>
    </source>
</evidence>
<keyword evidence="4 9" id="KW-0547">Nucleotide-binding</keyword>
<keyword evidence="3 9" id="KW-0808">Transferase</keyword>
<organism evidence="11">
    <name type="scientific">Dendroctonus ponderosae</name>
    <name type="common">Mountain pine beetle</name>
    <dbReference type="NCBI Taxonomy" id="77166"/>
    <lineage>
        <taxon>Eukaryota</taxon>
        <taxon>Metazoa</taxon>
        <taxon>Ecdysozoa</taxon>
        <taxon>Arthropoda</taxon>
        <taxon>Hexapoda</taxon>
        <taxon>Insecta</taxon>
        <taxon>Pterygota</taxon>
        <taxon>Neoptera</taxon>
        <taxon>Endopterygota</taxon>
        <taxon>Coleoptera</taxon>
        <taxon>Polyphaga</taxon>
        <taxon>Cucujiformia</taxon>
        <taxon>Curculionidae</taxon>
        <taxon>Scolytinae</taxon>
        <taxon>Dendroctonus</taxon>
    </lineage>
</organism>
<evidence type="ECO:0000313" key="15">
    <source>
        <dbReference type="Proteomes" id="UP000030742"/>
    </source>
</evidence>
<dbReference type="GO" id="GO:0006241">
    <property type="term" value="P:CTP biosynthetic process"/>
    <property type="evidence" value="ECO:0007669"/>
    <property type="project" value="InterPro"/>
</dbReference>
<gene>
    <name evidence="13" type="primary">109539130</name>
    <name evidence="12" type="ORF">D910_10676</name>
    <name evidence="11" type="ORF">YQE_07625</name>
</gene>
<dbReference type="InterPro" id="IPR034907">
    <property type="entry name" value="NDK-like_dom"/>
</dbReference>
<evidence type="ECO:0000256" key="4">
    <source>
        <dbReference type="ARBA" id="ARBA00022741"/>
    </source>
</evidence>
<evidence type="ECO:0000313" key="13">
    <source>
        <dbReference type="EnsemblMetazoa" id="XP_019762297.1"/>
    </source>
</evidence>
<comment type="catalytic activity">
    <reaction evidence="9">
        <text>a 2'-deoxyribonucleoside 5'-diphosphate + ATP = a 2'-deoxyribonucleoside 5'-triphosphate + ADP</text>
        <dbReference type="Rhea" id="RHEA:44640"/>
        <dbReference type="ChEBI" id="CHEBI:30616"/>
        <dbReference type="ChEBI" id="CHEBI:61560"/>
        <dbReference type="ChEBI" id="CHEBI:73316"/>
        <dbReference type="ChEBI" id="CHEBI:456216"/>
        <dbReference type="EC" id="2.7.4.6"/>
    </reaction>
</comment>
<evidence type="ECO:0000313" key="11">
    <source>
        <dbReference type="EMBL" id="ENN75817.1"/>
    </source>
</evidence>
<dbReference type="Pfam" id="PF00334">
    <property type="entry name" value="NDK"/>
    <property type="match status" value="1"/>
</dbReference>
<dbReference type="Gene3D" id="3.30.70.141">
    <property type="entry name" value="Nucleoside diphosphate kinase-like domain"/>
    <property type="match status" value="1"/>
</dbReference>
<feature type="active site" description="Pros-phosphohistidine intermediate" evidence="7">
    <location>
        <position position="150"/>
    </location>
</feature>
<dbReference type="GO" id="GO:0006183">
    <property type="term" value="P:GTP biosynthetic process"/>
    <property type="evidence" value="ECO:0007669"/>
    <property type="project" value="InterPro"/>
</dbReference>
<dbReference type="PRINTS" id="PR01243">
    <property type="entry name" value="NUCDPKINASE"/>
</dbReference>
<dbReference type="HOGENOM" id="CLU_060216_6_3_1"/>
<evidence type="ECO:0000256" key="3">
    <source>
        <dbReference type="ARBA" id="ARBA00022679"/>
    </source>
</evidence>
<feature type="non-terminal residue" evidence="11">
    <location>
        <position position="1"/>
    </location>
</feature>
<dbReference type="Proteomes" id="UP000030742">
    <property type="component" value="Unassembled WGS sequence"/>
</dbReference>
<dbReference type="KEGG" id="dpa:109539130"/>
<evidence type="ECO:0000313" key="12">
    <source>
        <dbReference type="EMBL" id="ERL93384.1"/>
    </source>
</evidence>
<comment type="similarity">
    <text evidence="2 7 8">Belongs to the NDK family.</text>
</comment>
<dbReference type="FunFam" id="3.30.70.141:FF:000039">
    <property type="entry name" value="Nucleoside diphosphate kinase B"/>
    <property type="match status" value="1"/>
</dbReference>
<dbReference type="InterPro" id="IPR001564">
    <property type="entry name" value="Nucleoside_diP_kinase"/>
</dbReference>
<feature type="binding site" evidence="7">
    <location>
        <position position="147"/>
    </location>
    <ligand>
        <name>ATP</name>
        <dbReference type="ChEBI" id="CHEBI:30616"/>
    </ligand>
</feature>
<dbReference type="OMA" id="NIWFKAD"/>
<dbReference type="SUPFAM" id="SSF54919">
    <property type="entry name" value="Nucleoside diphosphate kinase, NDK"/>
    <property type="match status" value="1"/>
</dbReference>
<evidence type="ECO:0000313" key="14">
    <source>
        <dbReference type="Proteomes" id="UP000019118"/>
    </source>
</evidence>
<evidence type="ECO:0000256" key="8">
    <source>
        <dbReference type="RuleBase" id="RU004011"/>
    </source>
</evidence>
<evidence type="ECO:0000256" key="1">
    <source>
        <dbReference type="ARBA" id="ARBA00001946"/>
    </source>
</evidence>
<dbReference type="SMART" id="SM00562">
    <property type="entry name" value="NDK"/>
    <property type="match status" value="1"/>
</dbReference>
<feature type="binding site" evidence="7">
    <location>
        <position position="120"/>
    </location>
    <ligand>
        <name>ATP</name>
        <dbReference type="ChEBI" id="CHEBI:30616"/>
    </ligand>
</feature>